<protein>
    <submittedName>
        <fullName evidence="2">Alpha/beta hydrolase</fullName>
    </submittedName>
</protein>
<organism evidence="2 3">
    <name type="scientific">Achromobacter marplatensis</name>
    <dbReference type="NCBI Taxonomy" id="470868"/>
    <lineage>
        <taxon>Bacteria</taxon>
        <taxon>Pseudomonadati</taxon>
        <taxon>Pseudomonadota</taxon>
        <taxon>Betaproteobacteria</taxon>
        <taxon>Burkholderiales</taxon>
        <taxon>Alcaligenaceae</taxon>
        <taxon>Achromobacter</taxon>
    </lineage>
</organism>
<dbReference type="RefSeq" id="WP_280029162.1">
    <property type="nucleotide sequence ID" value="NZ_JAOCKG010000016.1"/>
</dbReference>
<dbReference type="PRINTS" id="PR00111">
    <property type="entry name" value="ABHYDROLASE"/>
</dbReference>
<dbReference type="InterPro" id="IPR000073">
    <property type="entry name" value="AB_hydrolase_1"/>
</dbReference>
<feature type="domain" description="AB hydrolase-1" evidence="1">
    <location>
        <begin position="9"/>
        <end position="228"/>
    </location>
</feature>
<evidence type="ECO:0000313" key="3">
    <source>
        <dbReference type="Proteomes" id="UP001161276"/>
    </source>
</evidence>
<dbReference type="Proteomes" id="UP001161276">
    <property type="component" value="Unassembled WGS sequence"/>
</dbReference>
<evidence type="ECO:0000313" key="2">
    <source>
        <dbReference type="EMBL" id="MDH2053820.1"/>
    </source>
</evidence>
<dbReference type="PANTHER" id="PTHR43689">
    <property type="entry name" value="HYDROLASE"/>
    <property type="match status" value="1"/>
</dbReference>
<gene>
    <name evidence="2" type="ORF">N5K24_25700</name>
</gene>
<dbReference type="GO" id="GO:0016787">
    <property type="term" value="F:hydrolase activity"/>
    <property type="evidence" value="ECO:0007669"/>
    <property type="project" value="UniProtKB-KW"/>
</dbReference>
<evidence type="ECO:0000259" key="1">
    <source>
        <dbReference type="Pfam" id="PF12697"/>
    </source>
</evidence>
<comment type="caution">
    <text evidence="2">The sequence shown here is derived from an EMBL/GenBank/DDBJ whole genome shotgun (WGS) entry which is preliminary data.</text>
</comment>
<accession>A0AA42WEQ1</accession>
<keyword evidence="2" id="KW-0378">Hydrolase</keyword>
<dbReference type="Pfam" id="PF12697">
    <property type="entry name" value="Abhydrolase_6"/>
    <property type="match status" value="1"/>
</dbReference>
<dbReference type="InterPro" id="IPR029058">
    <property type="entry name" value="AB_hydrolase_fold"/>
</dbReference>
<reference evidence="2" key="1">
    <citation type="submission" date="2022-09" db="EMBL/GenBank/DDBJ databases">
        <title>Intensive care unit water sources are persistently colonized with multi-drug resistant bacteria and are the site of extensive horizontal gene transfer of antibiotic resistance genes.</title>
        <authorList>
            <person name="Diorio-Toth L."/>
        </authorList>
    </citation>
    <scope>NUCLEOTIDE SEQUENCE</scope>
    <source>
        <strain evidence="2">GD03676</strain>
    </source>
</reference>
<dbReference type="PANTHER" id="PTHR43689:SF8">
    <property type="entry name" value="ALPHA_BETA-HYDROLASES SUPERFAMILY PROTEIN"/>
    <property type="match status" value="1"/>
</dbReference>
<name>A0AA42WEQ1_9BURK</name>
<dbReference type="EMBL" id="JAOCKG010000016">
    <property type="protein sequence ID" value="MDH2053820.1"/>
    <property type="molecule type" value="Genomic_DNA"/>
</dbReference>
<proteinExistence type="predicted"/>
<dbReference type="Gene3D" id="3.40.50.1820">
    <property type="entry name" value="alpha/beta hydrolase"/>
    <property type="match status" value="1"/>
</dbReference>
<dbReference type="AlphaFoldDB" id="A0AA42WEQ1"/>
<dbReference type="SUPFAM" id="SSF53474">
    <property type="entry name" value="alpha/beta-Hydrolases"/>
    <property type="match status" value="1"/>
</dbReference>
<sequence>MGSPLPLVLIGGTLCDEALWQPMLHAAPALAAHARILAYSRYRSAQEAVRDLLPDLPGRFAVAGFSLGGFLALEMMAQAPERVAGLALIATNARADAPANAQARRQAAVDAKREGVAAYVRRVLWPSYVAPGRLDDDALMSCILAMARRVGADTFGRQADIAVLRADSLPRLADVRVPTLIVSGEADLLNPADRQQEMADRMPDARWVRLPQVGHFVPLEAPAALAAAVRQWAAGL</sequence>